<dbReference type="InterPro" id="IPR039422">
    <property type="entry name" value="MarR/SlyA-like"/>
</dbReference>
<name>A0A917CKL0_9BACL</name>
<dbReference type="GO" id="GO:0003700">
    <property type="term" value="F:DNA-binding transcription factor activity"/>
    <property type="evidence" value="ECO:0007669"/>
    <property type="project" value="InterPro"/>
</dbReference>
<proteinExistence type="predicted"/>
<dbReference type="InterPro" id="IPR036390">
    <property type="entry name" value="WH_DNA-bd_sf"/>
</dbReference>
<dbReference type="InterPro" id="IPR000835">
    <property type="entry name" value="HTH_MarR-typ"/>
</dbReference>
<dbReference type="InterPro" id="IPR036388">
    <property type="entry name" value="WH-like_DNA-bd_sf"/>
</dbReference>
<dbReference type="SUPFAM" id="SSF46785">
    <property type="entry name" value="Winged helix' DNA-binding domain"/>
    <property type="match status" value="1"/>
</dbReference>
<gene>
    <name evidence="3" type="ORF">GCM10010916_03350</name>
</gene>
<dbReference type="SMART" id="SM00347">
    <property type="entry name" value="HTH_MARR"/>
    <property type="match status" value="1"/>
</dbReference>
<sequence length="149" mass="16985">MHATEFARLWMKFSKEWKMYLEEALAPSLTEGQLNVLELLLQHQPMKPSDLLQYLSTTPAAITTLLDRMERNDLIARTRDEADRRIVWVSVTTKGNMEAKRGMELREAYIQEALDRISSHNQQLLVYLLGKVTSSDKTHPAAVAAESAV</sequence>
<dbReference type="Pfam" id="PF01047">
    <property type="entry name" value="MarR"/>
    <property type="match status" value="1"/>
</dbReference>
<dbReference type="GO" id="GO:0006950">
    <property type="term" value="P:response to stress"/>
    <property type="evidence" value="ECO:0007669"/>
    <property type="project" value="TreeGrafter"/>
</dbReference>
<keyword evidence="4" id="KW-1185">Reference proteome</keyword>
<dbReference type="RefSeq" id="WP_188528392.1">
    <property type="nucleotide sequence ID" value="NZ_BMGR01000001.1"/>
</dbReference>
<reference evidence="3" key="2">
    <citation type="submission" date="2020-09" db="EMBL/GenBank/DDBJ databases">
        <authorList>
            <person name="Sun Q."/>
            <person name="Zhou Y."/>
        </authorList>
    </citation>
    <scope>NUCLEOTIDE SEQUENCE</scope>
    <source>
        <strain evidence="3">CGMCC 1.12987</strain>
    </source>
</reference>
<evidence type="ECO:0000259" key="2">
    <source>
        <dbReference type="PROSITE" id="PS50995"/>
    </source>
</evidence>
<comment type="caution">
    <text evidence="3">The sequence shown here is derived from an EMBL/GenBank/DDBJ whole genome shotgun (WGS) entry which is preliminary data.</text>
</comment>
<keyword evidence="1" id="KW-0238">DNA-binding</keyword>
<dbReference type="AlphaFoldDB" id="A0A917CKL0"/>
<feature type="domain" description="HTH marR-type" evidence="2">
    <location>
        <begin position="1"/>
        <end position="134"/>
    </location>
</feature>
<organism evidence="3 4">
    <name type="scientific">Paenibacillus abyssi</name>
    <dbReference type="NCBI Taxonomy" id="1340531"/>
    <lineage>
        <taxon>Bacteria</taxon>
        <taxon>Bacillati</taxon>
        <taxon>Bacillota</taxon>
        <taxon>Bacilli</taxon>
        <taxon>Bacillales</taxon>
        <taxon>Paenibacillaceae</taxon>
        <taxon>Paenibacillus</taxon>
    </lineage>
</organism>
<dbReference type="Gene3D" id="1.10.10.10">
    <property type="entry name" value="Winged helix-like DNA-binding domain superfamily/Winged helix DNA-binding domain"/>
    <property type="match status" value="1"/>
</dbReference>
<protein>
    <recommendedName>
        <fullName evidence="2">HTH marR-type domain-containing protein</fullName>
    </recommendedName>
</protein>
<dbReference type="PANTHER" id="PTHR33164:SF43">
    <property type="entry name" value="HTH-TYPE TRANSCRIPTIONAL REPRESSOR YETL"/>
    <property type="match status" value="1"/>
</dbReference>
<dbReference type="PROSITE" id="PS50995">
    <property type="entry name" value="HTH_MARR_2"/>
    <property type="match status" value="1"/>
</dbReference>
<reference evidence="3" key="1">
    <citation type="journal article" date="2014" name="Int. J. Syst. Evol. Microbiol.">
        <title>Complete genome sequence of Corynebacterium casei LMG S-19264T (=DSM 44701T), isolated from a smear-ripened cheese.</title>
        <authorList>
            <consortium name="US DOE Joint Genome Institute (JGI-PGF)"/>
            <person name="Walter F."/>
            <person name="Albersmeier A."/>
            <person name="Kalinowski J."/>
            <person name="Ruckert C."/>
        </authorList>
    </citation>
    <scope>NUCLEOTIDE SEQUENCE</scope>
    <source>
        <strain evidence="3">CGMCC 1.12987</strain>
    </source>
</reference>
<evidence type="ECO:0000256" key="1">
    <source>
        <dbReference type="ARBA" id="ARBA00023125"/>
    </source>
</evidence>
<dbReference type="Proteomes" id="UP000644756">
    <property type="component" value="Unassembled WGS sequence"/>
</dbReference>
<dbReference type="EMBL" id="BMGR01000001">
    <property type="protein sequence ID" value="GGF89348.1"/>
    <property type="molecule type" value="Genomic_DNA"/>
</dbReference>
<dbReference type="GO" id="GO:0003677">
    <property type="term" value="F:DNA binding"/>
    <property type="evidence" value="ECO:0007669"/>
    <property type="project" value="UniProtKB-KW"/>
</dbReference>
<evidence type="ECO:0000313" key="4">
    <source>
        <dbReference type="Proteomes" id="UP000644756"/>
    </source>
</evidence>
<evidence type="ECO:0000313" key="3">
    <source>
        <dbReference type="EMBL" id="GGF89348.1"/>
    </source>
</evidence>
<accession>A0A917CKL0</accession>
<dbReference type="PANTHER" id="PTHR33164">
    <property type="entry name" value="TRANSCRIPTIONAL REGULATOR, MARR FAMILY"/>
    <property type="match status" value="1"/>
</dbReference>
<dbReference type="PRINTS" id="PR00598">
    <property type="entry name" value="HTHMARR"/>
</dbReference>